<comment type="subcellular location">
    <subcellularLocation>
        <location evidence="1">Cell envelope</location>
    </subcellularLocation>
</comment>
<dbReference type="InterPro" id="IPR013766">
    <property type="entry name" value="Thioredoxin_domain"/>
</dbReference>
<sequence>MPSSIHAILMLICCLVPLTGQAQDLLSPVPDRPRASDFALADIDGQVHRLSDYHGRPLLLNFWATWCPPCRAEMPSLQRAHEQLEPEGIGVMAINVGEDPGAIAAFLEFSRISLPLPMDRDTRVAQRYPVVGLPTTFVIGPNGRIQLSAAGELQWDDPAILDQIRALKAR</sequence>
<dbReference type="CDD" id="cd02966">
    <property type="entry name" value="TlpA_like_family"/>
    <property type="match status" value="1"/>
</dbReference>
<dbReference type="Proteomes" id="UP000019460">
    <property type="component" value="Unassembled WGS sequence"/>
</dbReference>
<proteinExistence type="predicted"/>
<evidence type="ECO:0000256" key="5">
    <source>
        <dbReference type="SAM" id="SignalP"/>
    </source>
</evidence>
<feature type="domain" description="Thioredoxin" evidence="6">
    <location>
        <begin position="29"/>
        <end position="169"/>
    </location>
</feature>
<reference evidence="7 8" key="1">
    <citation type="submission" date="2012-11" db="EMBL/GenBank/DDBJ databases">
        <title>Genome assembly of Thiorhodococcus sp. AK35.</title>
        <authorList>
            <person name="Nupur N."/>
            <person name="Khatri I."/>
            <person name="Subramanian S."/>
            <person name="Pinnaka A."/>
        </authorList>
    </citation>
    <scope>NUCLEOTIDE SEQUENCE [LARGE SCALE GENOMIC DNA]</scope>
    <source>
        <strain evidence="7 8">AK35</strain>
    </source>
</reference>
<dbReference type="InterPro" id="IPR000866">
    <property type="entry name" value="AhpC/TSA"/>
</dbReference>
<dbReference type="SUPFAM" id="SSF52833">
    <property type="entry name" value="Thioredoxin-like"/>
    <property type="match status" value="1"/>
</dbReference>
<comment type="caution">
    <text evidence="7">The sequence shown here is derived from an EMBL/GenBank/DDBJ whole genome shotgun (WGS) entry which is preliminary data.</text>
</comment>
<keyword evidence="5" id="KW-0732">Signal</keyword>
<dbReference type="GO" id="GO:0015036">
    <property type="term" value="F:disulfide oxidoreductase activity"/>
    <property type="evidence" value="ECO:0007669"/>
    <property type="project" value="UniProtKB-ARBA"/>
</dbReference>
<evidence type="ECO:0000256" key="2">
    <source>
        <dbReference type="ARBA" id="ARBA00022748"/>
    </source>
</evidence>
<feature type="signal peptide" evidence="5">
    <location>
        <begin position="1"/>
        <end position="22"/>
    </location>
</feature>
<dbReference type="Pfam" id="PF00578">
    <property type="entry name" value="AhpC-TSA"/>
    <property type="match status" value="1"/>
</dbReference>
<evidence type="ECO:0000313" key="7">
    <source>
        <dbReference type="EMBL" id="EXJ16559.1"/>
    </source>
</evidence>
<name>W9VAT7_9GAMM</name>
<dbReference type="GO" id="GO:0030313">
    <property type="term" value="C:cell envelope"/>
    <property type="evidence" value="ECO:0007669"/>
    <property type="project" value="UniProtKB-SubCell"/>
</dbReference>
<dbReference type="eggNOG" id="COG0526">
    <property type="taxonomic scope" value="Bacteria"/>
</dbReference>
<dbReference type="AlphaFoldDB" id="W9VAT7"/>
<organism evidence="7 8">
    <name type="scientific">Imhoffiella purpurea</name>
    <dbReference type="NCBI Taxonomy" id="1249627"/>
    <lineage>
        <taxon>Bacteria</taxon>
        <taxon>Pseudomonadati</taxon>
        <taxon>Pseudomonadota</taxon>
        <taxon>Gammaproteobacteria</taxon>
        <taxon>Chromatiales</taxon>
        <taxon>Chromatiaceae</taxon>
        <taxon>Imhoffiella</taxon>
    </lineage>
</organism>
<feature type="chain" id="PRO_5004930309" evidence="5">
    <location>
        <begin position="23"/>
        <end position="170"/>
    </location>
</feature>
<dbReference type="Gene3D" id="3.40.30.10">
    <property type="entry name" value="Glutaredoxin"/>
    <property type="match status" value="1"/>
</dbReference>
<dbReference type="STRING" id="1249627.D779_4112"/>
<dbReference type="RefSeq" id="WP_043749245.1">
    <property type="nucleotide sequence ID" value="NZ_AONC01000009.1"/>
</dbReference>
<dbReference type="GO" id="GO:0016209">
    <property type="term" value="F:antioxidant activity"/>
    <property type="evidence" value="ECO:0007669"/>
    <property type="project" value="InterPro"/>
</dbReference>
<dbReference type="GO" id="GO:0017004">
    <property type="term" value="P:cytochrome complex assembly"/>
    <property type="evidence" value="ECO:0007669"/>
    <property type="project" value="UniProtKB-KW"/>
</dbReference>
<keyword evidence="2" id="KW-0201">Cytochrome c-type biogenesis</keyword>
<keyword evidence="8" id="KW-1185">Reference proteome</keyword>
<dbReference type="InterPro" id="IPR050553">
    <property type="entry name" value="Thioredoxin_ResA/DsbE_sf"/>
</dbReference>
<dbReference type="PROSITE" id="PS51352">
    <property type="entry name" value="THIOREDOXIN_2"/>
    <property type="match status" value="1"/>
</dbReference>
<dbReference type="PANTHER" id="PTHR42852">
    <property type="entry name" value="THIOL:DISULFIDE INTERCHANGE PROTEIN DSBE"/>
    <property type="match status" value="1"/>
</dbReference>
<dbReference type="PROSITE" id="PS00194">
    <property type="entry name" value="THIOREDOXIN_1"/>
    <property type="match status" value="1"/>
</dbReference>
<dbReference type="OrthoDB" id="9788279at2"/>
<evidence type="ECO:0000256" key="4">
    <source>
        <dbReference type="ARBA" id="ARBA00023284"/>
    </source>
</evidence>
<dbReference type="EMBL" id="AONC01000009">
    <property type="protein sequence ID" value="EXJ16559.1"/>
    <property type="molecule type" value="Genomic_DNA"/>
</dbReference>
<evidence type="ECO:0000256" key="1">
    <source>
        <dbReference type="ARBA" id="ARBA00004196"/>
    </source>
</evidence>
<keyword evidence="3" id="KW-1015">Disulfide bond</keyword>
<evidence type="ECO:0000313" key="8">
    <source>
        <dbReference type="Proteomes" id="UP000019460"/>
    </source>
</evidence>
<dbReference type="PANTHER" id="PTHR42852:SF6">
    <property type="entry name" value="THIOL:DISULFIDE INTERCHANGE PROTEIN DSBE"/>
    <property type="match status" value="1"/>
</dbReference>
<accession>W9VAT7</accession>
<evidence type="ECO:0000256" key="3">
    <source>
        <dbReference type="ARBA" id="ARBA00023157"/>
    </source>
</evidence>
<protein>
    <submittedName>
        <fullName evidence="7">Thioredoxin family protein</fullName>
    </submittedName>
</protein>
<dbReference type="InterPro" id="IPR017937">
    <property type="entry name" value="Thioredoxin_CS"/>
</dbReference>
<keyword evidence="4" id="KW-0676">Redox-active center</keyword>
<gene>
    <name evidence="7" type="ORF">D779_4112</name>
</gene>
<evidence type="ECO:0000259" key="6">
    <source>
        <dbReference type="PROSITE" id="PS51352"/>
    </source>
</evidence>
<dbReference type="InterPro" id="IPR036249">
    <property type="entry name" value="Thioredoxin-like_sf"/>
</dbReference>